<reference evidence="1 2" key="1">
    <citation type="submission" date="2010-01" db="EMBL/GenBank/DDBJ databases">
        <authorList>
            <person name="Kropinski A.M."/>
            <person name="Agwai U."/>
            <person name="Lingohr E.J."/>
            <person name="Poindexter J.S."/>
            <person name="Wright E.R."/>
        </authorList>
    </citation>
    <scope>NUCLEOTIDE SEQUENCE [LARGE SCALE GENOMIC DNA]</scope>
</reference>
<evidence type="ECO:0000313" key="1">
    <source>
        <dbReference type="EMBL" id="ADD21637.1"/>
    </source>
</evidence>
<proteinExistence type="predicted"/>
<sequence>MRIKIKLAVLNLGTVLFQTWLLDTHPVGHPVEAVKYHAFRAINKLGRSL</sequence>
<organism evidence="1 2">
    <name type="scientific">Caulobacter phage Cd1</name>
    <dbReference type="NCBI Taxonomy" id="718008"/>
    <lineage>
        <taxon>Viruses</taxon>
        <taxon>Duplodnaviria</taxon>
        <taxon>Heunggongvirae</taxon>
        <taxon>Uroviricota</taxon>
        <taxon>Caudoviricetes</taxon>
        <taxon>Autographivirales</taxon>
        <taxon>Autonotataviridae</taxon>
        <taxon>Conareevirus</taxon>
        <taxon>Conareevirus Cd1</taxon>
    </lineage>
</organism>
<dbReference type="EMBL" id="GU393987">
    <property type="protein sequence ID" value="ADD21637.1"/>
    <property type="molecule type" value="Genomic_DNA"/>
</dbReference>
<dbReference type="Proteomes" id="UP000373977">
    <property type="component" value="Segment"/>
</dbReference>
<keyword evidence="2" id="KW-1185">Reference proteome</keyword>
<protein>
    <submittedName>
        <fullName evidence="1">Uncharacterized protein</fullName>
    </submittedName>
</protein>
<accession>F1ADN5</accession>
<name>F1ADN5_9CAUD</name>
<evidence type="ECO:0000313" key="2">
    <source>
        <dbReference type="Proteomes" id="UP000373977"/>
    </source>
</evidence>